<name>A0A965ZC27_9SPHI</name>
<keyword evidence="3" id="KW-1185">Reference proteome</keyword>
<keyword evidence="1" id="KW-0812">Transmembrane</keyword>
<dbReference type="Proteomes" id="UP000638732">
    <property type="component" value="Unassembled WGS sequence"/>
</dbReference>
<evidence type="ECO:0000313" key="2">
    <source>
        <dbReference type="EMBL" id="NCD68269.1"/>
    </source>
</evidence>
<dbReference type="EMBL" id="WWEO01000037">
    <property type="protein sequence ID" value="NCD68269.1"/>
    <property type="molecule type" value="Genomic_DNA"/>
</dbReference>
<feature type="transmembrane region" description="Helical" evidence="1">
    <location>
        <begin position="36"/>
        <end position="54"/>
    </location>
</feature>
<reference evidence="2" key="2">
    <citation type="submission" date="2020-10" db="EMBL/GenBank/DDBJ databases">
        <title>Mucilaginibacter sp. nov., isolated from soil.</title>
        <authorList>
            <person name="Jeon C.O."/>
        </authorList>
    </citation>
    <scope>NUCLEOTIDE SEQUENCE</scope>
    <source>
        <strain evidence="2">R11</strain>
    </source>
</reference>
<reference evidence="2" key="1">
    <citation type="submission" date="2020-01" db="EMBL/GenBank/DDBJ databases">
        <authorList>
            <person name="Seo Y.L."/>
        </authorList>
    </citation>
    <scope>NUCLEOTIDE SEQUENCE</scope>
    <source>
        <strain evidence="2">R11</strain>
    </source>
</reference>
<evidence type="ECO:0000313" key="3">
    <source>
        <dbReference type="Proteomes" id="UP000638732"/>
    </source>
</evidence>
<organism evidence="2 3">
    <name type="scientific">Mucilaginibacter agri</name>
    <dbReference type="NCBI Taxonomy" id="2695265"/>
    <lineage>
        <taxon>Bacteria</taxon>
        <taxon>Pseudomonadati</taxon>
        <taxon>Bacteroidota</taxon>
        <taxon>Sphingobacteriia</taxon>
        <taxon>Sphingobacteriales</taxon>
        <taxon>Sphingobacteriaceae</taxon>
        <taxon>Mucilaginibacter</taxon>
    </lineage>
</organism>
<comment type="caution">
    <text evidence="2">The sequence shown here is derived from an EMBL/GenBank/DDBJ whole genome shotgun (WGS) entry which is preliminary data.</text>
</comment>
<keyword evidence="1" id="KW-1133">Transmembrane helix</keyword>
<dbReference type="AlphaFoldDB" id="A0A965ZC27"/>
<gene>
    <name evidence="2" type="ORF">GSY63_02730</name>
</gene>
<protein>
    <submittedName>
        <fullName evidence="2">Uncharacterized protein</fullName>
    </submittedName>
</protein>
<keyword evidence="1" id="KW-0472">Membrane</keyword>
<evidence type="ECO:0000256" key="1">
    <source>
        <dbReference type="SAM" id="Phobius"/>
    </source>
</evidence>
<sequence length="65" mass="7584">MKNKRGLIVGVLFSSALLAILWKVTAFIQERESPELTKQVLASAFLCWLVFVLLRKRREDDDWAY</sequence>
<dbReference type="RefSeq" id="WP_166584297.1">
    <property type="nucleotide sequence ID" value="NZ_WWEO01000037.1"/>
</dbReference>
<proteinExistence type="predicted"/>
<accession>A0A965ZC27</accession>